<comment type="catalytic activity">
    <reaction evidence="8 10">
        <text>5-[(5-phospho-1-deoxy-D-ribulos-1-ylimino)methylamino]-1-(5-phospho-beta-D-ribosyl)imidazole-4-carboxamide + L-glutamine = D-erythro-1-(imidazol-4-yl)glycerol 3-phosphate + 5-amino-1-(5-phospho-beta-D-ribosyl)imidazole-4-carboxamide + L-glutamate + H(+)</text>
        <dbReference type="Rhea" id="RHEA:24793"/>
        <dbReference type="ChEBI" id="CHEBI:15378"/>
        <dbReference type="ChEBI" id="CHEBI:29985"/>
        <dbReference type="ChEBI" id="CHEBI:58278"/>
        <dbReference type="ChEBI" id="CHEBI:58359"/>
        <dbReference type="ChEBI" id="CHEBI:58475"/>
        <dbReference type="ChEBI" id="CHEBI:58525"/>
        <dbReference type="EC" id="4.3.2.10"/>
    </reaction>
</comment>
<keyword evidence="5 10" id="KW-0315">Glutamine amidotransferase</keyword>
<evidence type="ECO:0000256" key="5">
    <source>
        <dbReference type="ARBA" id="ARBA00022962"/>
    </source>
</evidence>
<dbReference type="AlphaFoldDB" id="F6BH57"/>
<feature type="active site" evidence="10 11">
    <location>
        <position position="181"/>
    </location>
</feature>
<protein>
    <recommendedName>
        <fullName evidence="10">Imidazole glycerol phosphate synthase subunit HisH</fullName>
        <ecNumber evidence="10">4.3.2.10</ecNumber>
    </recommendedName>
    <alternativeName>
        <fullName evidence="10">IGP synthase glutaminase subunit</fullName>
        <ecNumber evidence="10">3.5.1.2</ecNumber>
    </alternativeName>
    <alternativeName>
        <fullName evidence="10">IGP synthase subunit HisH</fullName>
    </alternativeName>
    <alternativeName>
        <fullName evidence="10">ImGP synthase subunit HisH</fullName>
        <shortName evidence="10">IGPS subunit HisH</shortName>
    </alternativeName>
</protein>
<dbReference type="UniPathway" id="UPA00031">
    <property type="reaction ID" value="UER00010"/>
</dbReference>
<evidence type="ECO:0000313" key="14">
    <source>
        <dbReference type="Proteomes" id="UP000007239"/>
    </source>
</evidence>
<dbReference type="CDD" id="cd01748">
    <property type="entry name" value="GATase1_IGP_Synthase"/>
    <property type="match status" value="1"/>
</dbReference>
<dbReference type="GO" id="GO:0016829">
    <property type="term" value="F:lyase activity"/>
    <property type="evidence" value="ECO:0007669"/>
    <property type="project" value="UniProtKB-KW"/>
</dbReference>
<comment type="pathway">
    <text evidence="1 10">Amino-acid biosynthesis; L-histidine biosynthesis; L-histidine from 5-phospho-alpha-D-ribose 1-diphosphate: step 5/9.</text>
</comment>
<evidence type="ECO:0000256" key="6">
    <source>
        <dbReference type="ARBA" id="ARBA00023102"/>
    </source>
</evidence>
<dbReference type="GO" id="GO:0000105">
    <property type="term" value="P:L-histidine biosynthetic process"/>
    <property type="evidence" value="ECO:0007669"/>
    <property type="project" value="UniProtKB-UniRule"/>
</dbReference>
<dbReference type="GO" id="GO:0004359">
    <property type="term" value="F:glutaminase activity"/>
    <property type="evidence" value="ECO:0007669"/>
    <property type="project" value="UniProtKB-EC"/>
</dbReference>
<dbReference type="EC" id="4.3.2.10" evidence="10"/>
<proteinExistence type="inferred from homology"/>
<keyword evidence="6 10" id="KW-0368">Histidine biosynthesis</keyword>
<dbReference type="GO" id="GO:0005737">
    <property type="term" value="C:cytoplasm"/>
    <property type="evidence" value="ECO:0007669"/>
    <property type="project" value="UniProtKB-SubCell"/>
</dbReference>
<evidence type="ECO:0000256" key="3">
    <source>
        <dbReference type="ARBA" id="ARBA00022605"/>
    </source>
</evidence>
<keyword evidence="4 10" id="KW-0378">Hydrolase</keyword>
<evidence type="ECO:0000256" key="7">
    <source>
        <dbReference type="ARBA" id="ARBA00023239"/>
    </source>
</evidence>
<dbReference type="HAMAP" id="MF_00278">
    <property type="entry name" value="HisH"/>
    <property type="match status" value="1"/>
</dbReference>
<evidence type="ECO:0000313" key="13">
    <source>
        <dbReference type="EMBL" id="AEF16501.1"/>
    </source>
</evidence>
<organism evidence="13 14">
    <name type="scientific">Thermoanaerobacterium xylanolyticum (strain ATCC 49914 / DSM 7097 / LX-11)</name>
    <dbReference type="NCBI Taxonomy" id="858215"/>
    <lineage>
        <taxon>Bacteria</taxon>
        <taxon>Bacillati</taxon>
        <taxon>Bacillota</taxon>
        <taxon>Clostridia</taxon>
        <taxon>Thermoanaerobacterales</taxon>
        <taxon>Thermoanaerobacteraceae</taxon>
        <taxon>Thermoanaerobacterium</taxon>
    </lineage>
</organism>
<dbReference type="HOGENOM" id="CLU_071837_2_2_9"/>
<accession>F6BH57</accession>
<reference evidence="13" key="1">
    <citation type="submission" date="2011-05" db="EMBL/GenBank/DDBJ databases">
        <title>Complete sequence of Thermoanaerobacterium xylanolyticum LX-11.</title>
        <authorList>
            <consortium name="US DOE Joint Genome Institute"/>
            <person name="Lucas S."/>
            <person name="Han J."/>
            <person name="Lapidus A."/>
            <person name="Cheng J.-F."/>
            <person name="Goodwin L."/>
            <person name="Pitluck S."/>
            <person name="Peters L."/>
            <person name="Mikhailova N."/>
            <person name="Lu M."/>
            <person name="Han C."/>
            <person name="Tapia R."/>
            <person name="Land M."/>
            <person name="Hauser L."/>
            <person name="Kyrpides N."/>
            <person name="Ivanova N."/>
            <person name="Pagani I."/>
            <person name="Hemme C."/>
            <person name="Woyke T."/>
        </authorList>
    </citation>
    <scope>NUCLEOTIDE SEQUENCE</scope>
    <source>
        <strain evidence="13">LX-11</strain>
    </source>
</reference>
<comment type="subunit">
    <text evidence="2 10">Heterodimer of HisH and HisF.</text>
</comment>
<dbReference type="InterPro" id="IPR029062">
    <property type="entry name" value="Class_I_gatase-like"/>
</dbReference>
<feature type="active site" evidence="10 11">
    <location>
        <position position="183"/>
    </location>
</feature>
<feature type="domain" description="Glutamine amidotransferase" evidence="12">
    <location>
        <begin position="4"/>
        <end position="197"/>
    </location>
</feature>
<dbReference type="PIRSF" id="PIRSF000495">
    <property type="entry name" value="Amidotransf_hisH"/>
    <property type="match status" value="1"/>
</dbReference>
<dbReference type="EC" id="3.5.1.2" evidence="10"/>
<evidence type="ECO:0000259" key="12">
    <source>
        <dbReference type="Pfam" id="PF00117"/>
    </source>
</evidence>
<dbReference type="eggNOG" id="COG0118">
    <property type="taxonomic scope" value="Bacteria"/>
</dbReference>
<dbReference type="STRING" id="858215.Thexy_0449"/>
<keyword evidence="10" id="KW-0963">Cytoplasm</keyword>
<feature type="active site" description="Nucleophile" evidence="10 11">
    <location>
        <position position="79"/>
    </location>
</feature>
<dbReference type="GO" id="GO:0000107">
    <property type="term" value="F:imidazoleglycerol-phosphate synthase activity"/>
    <property type="evidence" value="ECO:0007669"/>
    <property type="project" value="UniProtKB-UniRule"/>
</dbReference>
<keyword evidence="3 10" id="KW-0028">Amino-acid biosynthesis</keyword>
<dbReference type="InterPro" id="IPR010139">
    <property type="entry name" value="Imidazole-glycPsynth_HisH"/>
</dbReference>
<dbReference type="KEGG" id="txy:Thexy_0449"/>
<evidence type="ECO:0000256" key="11">
    <source>
        <dbReference type="PIRSR" id="PIRSR000495-1"/>
    </source>
</evidence>
<gene>
    <name evidence="10" type="primary">hisH</name>
    <name evidence="13" type="ordered locus">Thexy_0449</name>
</gene>
<dbReference type="PROSITE" id="PS51273">
    <property type="entry name" value="GATASE_TYPE_1"/>
    <property type="match status" value="1"/>
</dbReference>
<keyword evidence="7 10" id="KW-0456">Lyase</keyword>
<dbReference type="SUPFAM" id="SSF52317">
    <property type="entry name" value="Class I glutamine amidotransferase-like"/>
    <property type="match status" value="1"/>
</dbReference>
<name>F6BH57_THEXL</name>
<comment type="catalytic activity">
    <reaction evidence="9 10">
        <text>L-glutamine + H2O = L-glutamate + NH4(+)</text>
        <dbReference type="Rhea" id="RHEA:15889"/>
        <dbReference type="ChEBI" id="CHEBI:15377"/>
        <dbReference type="ChEBI" id="CHEBI:28938"/>
        <dbReference type="ChEBI" id="CHEBI:29985"/>
        <dbReference type="ChEBI" id="CHEBI:58359"/>
        <dbReference type="EC" id="3.5.1.2"/>
    </reaction>
</comment>
<comment type="function">
    <text evidence="10">IGPS catalyzes the conversion of PRFAR and glutamine to IGP, AICAR and glutamate. The HisH subunit catalyzes the hydrolysis of glutamine to glutamate and ammonia as part of the synthesis of IGP and AICAR. The resulting ammonia molecule is channeled to the active site of HisF.</text>
</comment>
<dbReference type="Proteomes" id="UP000007239">
    <property type="component" value="Chromosome"/>
</dbReference>
<evidence type="ECO:0000256" key="2">
    <source>
        <dbReference type="ARBA" id="ARBA00011152"/>
    </source>
</evidence>
<dbReference type="PANTHER" id="PTHR42701">
    <property type="entry name" value="IMIDAZOLE GLYCEROL PHOSPHATE SYNTHASE SUBUNIT HISH"/>
    <property type="match status" value="1"/>
</dbReference>
<dbReference type="InterPro" id="IPR017926">
    <property type="entry name" value="GATASE"/>
</dbReference>
<dbReference type="PANTHER" id="PTHR42701:SF1">
    <property type="entry name" value="IMIDAZOLE GLYCEROL PHOSPHATE SYNTHASE SUBUNIT HISH"/>
    <property type="match status" value="1"/>
</dbReference>
<dbReference type="Gene3D" id="3.40.50.880">
    <property type="match status" value="1"/>
</dbReference>
<evidence type="ECO:0000256" key="4">
    <source>
        <dbReference type="ARBA" id="ARBA00022801"/>
    </source>
</evidence>
<dbReference type="Pfam" id="PF00117">
    <property type="entry name" value="GATase"/>
    <property type="match status" value="1"/>
</dbReference>
<dbReference type="EMBL" id="CP002739">
    <property type="protein sequence ID" value="AEF16501.1"/>
    <property type="molecule type" value="Genomic_DNA"/>
</dbReference>
<evidence type="ECO:0000256" key="8">
    <source>
        <dbReference type="ARBA" id="ARBA00047838"/>
    </source>
</evidence>
<evidence type="ECO:0000256" key="1">
    <source>
        <dbReference type="ARBA" id="ARBA00005091"/>
    </source>
</evidence>
<dbReference type="NCBIfam" id="TIGR01855">
    <property type="entry name" value="IMP_synth_hisH"/>
    <property type="match status" value="1"/>
</dbReference>
<comment type="subcellular location">
    <subcellularLocation>
        <location evidence="10">Cytoplasm</location>
    </subcellularLocation>
</comment>
<evidence type="ECO:0000256" key="10">
    <source>
        <dbReference type="HAMAP-Rule" id="MF_00278"/>
    </source>
</evidence>
<sequence length="200" mass="22118">MIGIVDYGMGNLRSVEKAFQYIGHDAKIIDDAKEIKDAAALVLPGVGAFPDAMEILNKRGISNAIKEEVEKGKMLLGICLGMQLLFDRSFEVRETEGLHILKGEISEIKTNLKVPHIGWNSLIIKKDNQLLNGVRDGDSVYFVHSYYLSNGDLDDICATVDYGISIPAVVCKDNVFSCQFHPEKSGNIGLKILRNFAEMI</sequence>
<dbReference type="RefSeq" id="WP_013787252.1">
    <property type="nucleotide sequence ID" value="NC_015555.1"/>
</dbReference>
<keyword evidence="14" id="KW-1185">Reference proteome</keyword>
<evidence type="ECO:0000256" key="9">
    <source>
        <dbReference type="ARBA" id="ARBA00049534"/>
    </source>
</evidence>